<organism evidence="2">
    <name type="scientific">Cryptosporidium canis</name>
    <dbReference type="NCBI Taxonomy" id="195482"/>
    <lineage>
        <taxon>Eukaryota</taxon>
        <taxon>Sar</taxon>
        <taxon>Alveolata</taxon>
        <taxon>Apicomplexa</taxon>
        <taxon>Conoidasida</taxon>
        <taxon>Coccidia</taxon>
        <taxon>Eucoccidiorida</taxon>
        <taxon>Eimeriorina</taxon>
        <taxon>Cryptosporidiidae</taxon>
        <taxon>Cryptosporidium</taxon>
    </lineage>
</organism>
<name>A0A9D5DI52_9CRYT</name>
<keyword evidence="1" id="KW-0175">Coiled coil</keyword>
<dbReference type="Proteomes" id="UP001067231">
    <property type="component" value="Unassembled WGS sequence"/>
</dbReference>
<protein>
    <submittedName>
        <fullName evidence="2">Uncharacterized protein</fullName>
    </submittedName>
</protein>
<feature type="coiled-coil region" evidence="1">
    <location>
        <begin position="173"/>
        <end position="218"/>
    </location>
</feature>
<evidence type="ECO:0000256" key="1">
    <source>
        <dbReference type="SAM" id="Coils"/>
    </source>
</evidence>
<reference evidence="2" key="1">
    <citation type="submission" date="2022-10" db="EMBL/GenBank/DDBJ databases">
        <title>Adaptive evolution leads to modifications in subtelomeric GC content in a zoonotic Cryptosporidium species.</title>
        <authorList>
            <person name="Li J."/>
            <person name="Feng Y."/>
            <person name="Xiao L."/>
        </authorList>
    </citation>
    <scope>NUCLEOTIDE SEQUENCE</scope>
    <source>
        <strain evidence="2">33844</strain>
    </source>
</reference>
<dbReference type="EMBL" id="JAPCXC010000025">
    <property type="protein sequence ID" value="KAJ1610349.1"/>
    <property type="molecule type" value="Genomic_DNA"/>
</dbReference>
<sequence>MSHIEDSNDEFDYYFEEQVTDLLNESYDEKSDMVYCSPRFGESNFSEENADIETDNEVEAVIYDDDINLYYNTEATKDDFYNEAAEQTKIDISANENHIQVSEYPDLKYINSNILQTPRKVHCEYKENALTANSNYLQDENILEPFDLKKSSNADENIVIDISNSTVENEISYKELQLEVKSLLEASNKHQEKVHAELDELLIENENFKKEISHLNDLLKGKELLLSKYKLNSMALNAQIPFLKSKSLMEEEKEELHFLRNKIEFLESKLKEHEKELDNANAFKERATFLENELERITKDFNELEIFQTNQLRIADDEIATLSEAKNSLFREIHSLMKENEGLKLTKSVIKRIETHYKNMNDETILPSIEEELSDTIKELMENKEINDNNEISTNVFEICQSIIPRLAYEIAEEMIIRLDSTGKPNEQIKRSLTKKNVSVQVGFPLLNGSADSELNIISTRSELMSLRTENCKLRKENQKLKQDLFIFKRISHRSKDRVKVSCNDHTKSKLIEFSDENQQELALNGIKWLTSVVNEIDELEQRCSNIKNCQDKIETRGSSAYNSTVASFEDIHSSINEKN</sequence>
<evidence type="ECO:0000313" key="2">
    <source>
        <dbReference type="EMBL" id="KAJ1610349.1"/>
    </source>
</evidence>
<dbReference type="AlphaFoldDB" id="A0A9D5DI52"/>
<dbReference type="OrthoDB" id="340000at2759"/>
<gene>
    <name evidence="2" type="ORF">OJ253_1209</name>
</gene>
<accession>A0A9D5DI52</accession>
<comment type="caution">
    <text evidence="2">The sequence shown here is derived from an EMBL/GenBank/DDBJ whole genome shotgun (WGS) entry which is preliminary data.</text>
</comment>
<feature type="coiled-coil region" evidence="1">
    <location>
        <begin position="249"/>
        <end position="300"/>
    </location>
</feature>
<proteinExistence type="predicted"/>